<keyword evidence="2" id="KW-0732">Signal</keyword>
<dbReference type="Proteomes" id="UP000243308">
    <property type="component" value="Unassembled WGS sequence"/>
</dbReference>
<evidence type="ECO:0000313" key="3">
    <source>
        <dbReference type="EMBL" id="KFH62723.1"/>
    </source>
</evidence>
<organism evidence="3 4">
    <name type="scientific">Podila verticillata NRRL 6337</name>
    <dbReference type="NCBI Taxonomy" id="1069443"/>
    <lineage>
        <taxon>Eukaryota</taxon>
        <taxon>Fungi</taxon>
        <taxon>Fungi incertae sedis</taxon>
        <taxon>Mucoromycota</taxon>
        <taxon>Mortierellomycotina</taxon>
        <taxon>Mortierellomycetes</taxon>
        <taxon>Mortierellales</taxon>
        <taxon>Mortierellaceae</taxon>
        <taxon>Podila</taxon>
    </lineage>
</organism>
<accession>A0A086TL96</accession>
<evidence type="ECO:0008006" key="5">
    <source>
        <dbReference type="Google" id="ProtNLM"/>
    </source>
</evidence>
<sequence length="226" mass="23725">MTRFTSIVIACAIALVSVSAQDFTTPSCVINTPTYSPQVGKPYTVTFTGCSGDKPVKLRYGLPEDLKTASKVACNHVNMSSGSCTFTPTKAGDFAFSVEQDGAKEESYSAFFKVVPAPEAKGPIVPASKELHPVADMKPEVKKLAASPKELTVPAGKGPQPVADRKPKVDGLPASPKGPAVPAAKEAHPMTSEKPKVKMAPSSSKAEAARKANTKRALYDMASFAL</sequence>
<feature type="signal peptide" evidence="2">
    <location>
        <begin position="1"/>
        <end position="20"/>
    </location>
</feature>
<feature type="region of interest" description="Disordered" evidence="1">
    <location>
        <begin position="149"/>
        <end position="214"/>
    </location>
</feature>
<feature type="chain" id="PRO_5001815827" description="GOLD domain-containing protein" evidence="2">
    <location>
        <begin position="21"/>
        <end position="226"/>
    </location>
</feature>
<gene>
    <name evidence="3" type="ORF">MVEG_11250</name>
</gene>
<keyword evidence="4" id="KW-1185">Reference proteome</keyword>
<evidence type="ECO:0000256" key="1">
    <source>
        <dbReference type="SAM" id="MobiDB-lite"/>
    </source>
</evidence>
<evidence type="ECO:0000313" key="4">
    <source>
        <dbReference type="Proteomes" id="UP000243308"/>
    </source>
</evidence>
<dbReference type="AlphaFoldDB" id="A0A086TL96"/>
<name>A0A086TL96_9FUNG</name>
<reference evidence="3 4" key="1">
    <citation type="submission" date="2011-02" db="EMBL/GenBank/DDBJ databases">
        <title>The Genome Sequence of Mortierella verticillata NRRL 6337.</title>
        <authorList>
            <consortium name="The Broad Institute Genome Sequencing Platform"/>
            <person name="Russ C."/>
            <person name="Cuomo C."/>
            <person name="Burger G."/>
            <person name="Gray M.W."/>
            <person name="Holland P.W.H."/>
            <person name="King N."/>
            <person name="Lang F.B.F."/>
            <person name="Roger A.J."/>
            <person name="Ruiz-Trillo I."/>
            <person name="Young S.K."/>
            <person name="Zeng Q."/>
            <person name="Gargeya S."/>
            <person name="Alvarado L."/>
            <person name="Berlin A."/>
            <person name="Chapman S.B."/>
            <person name="Chen Z."/>
            <person name="Freedman E."/>
            <person name="Gellesch M."/>
            <person name="Goldberg J."/>
            <person name="Griggs A."/>
            <person name="Gujja S."/>
            <person name="Heilman E."/>
            <person name="Heiman D."/>
            <person name="Howarth C."/>
            <person name="Mehta T."/>
            <person name="Neiman D."/>
            <person name="Pearson M."/>
            <person name="Roberts A."/>
            <person name="Saif S."/>
            <person name="Shea T."/>
            <person name="Shenoy N."/>
            <person name="Sisk P."/>
            <person name="Stolte C."/>
            <person name="Sykes S."/>
            <person name="White J."/>
            <person name="Yandava C."/>
            <person name="Haas B."/>
            <person name="Nusbaum C."/>
            <person name="Birren B."/>
        </authorList>
    </citation>
    <scope>NUCLEOTIDE SEQUENCE [LARGE SCALE GENOMIC DNA]</scope>
    <source>
        <strain evidence="3 4">NRRL 6337</strain>
    </source>
</reference>
<proteinExistence type="predicted"/>
<protein>
    <recommendedName>
        <fullName evidence="5">GOLD domain-containing protein</fullName>
    </recommendedName>
</protein>
<evidence type="ECO:0000256" key="2">
    <source>
        <dbReference type="SAM" id="SignalP"/>
    </source>
</evidence>
<dbReference type="OrthoDB" id="2423884at2759"/>
<feature type="compositionally biased region" description="Basic and acidic residues" evidence="1">
    <location>
        <begin position="185"/>
        <end position="196"/>
    </location>
</feature>
<dbReference type="EMBL" id="KN042430">
    <property type="protein sequence ID" value="KFH62723.1"/>
    <property type="molecule type" value="Genomic_DNA"/>
</dbReference>